<gene>
    <name evidence="4" type="ORF">VSS30_20915</name>
</gene>
<keyword evidence="5" id="KW-1185">Reference proteome</keyword>
<dbReference type="EC" id="1.-.-.-" evidence="4"/>
<feature type="region of interest" description="Disordered" evidence="2">
    <location>
        <begin position="354"/>
        <end position="380"/>
    </location>
</feature>
<dbReference type="InterPro" id="IPR036188">
    <property type="entry name" value="FAD/NAD-bd_sf"/>
</dbReference>
<dbReference type="Pfam" id="PF01266">
    <property type="entry name" value="DAO"/>
    <property type="match status" value="1"/>
</dbReference>
<evidence type="ECO:0000313" key="4">
    <source>
        <dbReference type="EMBL" id="MFB8751267.1"/>
    </source>
</evidence>
<dbReference type="Gene3D" id="3.30.9.10">
    <property type="entry name" value="D-Amino Acid Oxidase, subunit A, domain 2"/>
    <property type="match status" value="1"/>
</dbReference>
<name>A0ABV5DFI6_9ACTN</name>
<evidence type="ECO:0000256" key="1">
    <source>
        <dbReference type="ARBA" id="ARBA00023002"/>
    </source>
</evidence>
<dbReference type="Proteomes" id="UP001585018">
    <property type="component" value="Unassembled WGS sequence"/>
</dbReference>
<dbReference type="SUPFAM" id="SSF51905">
    <property type="entry name" value="FAD/NAD(P)-binding domain"/>
    <property type="match status" value="1"/>
</dbReference>
<dbReference type="InterPro" id="IPR006076">
    <property type="entry name" value="FAD-dep_OxRdtase"/>
</dbReference>
<protein>
    <submittedName>
        <fullName evidence="4">FAD-dependent oxidoreductase</fullName>
        <ecNumber evidence="4">1.-.-.-</ecNumber>
    </submittedName>
</protein>
<evidence type="ECO:0000259" key="3">
    <source>
        <dbReference type="Pfam" id="PF01266"/>
    </source>
</evidence>
<feature type="domain" description="FAD dependent oxidoreductase" evidence="3">
    <location>
        <begin position="5"/>
        <end position="342"/>
    </location>
</feature>
<sequence length="380" mass="39981">MLSSDVVVVGAGMAGASVAAELSERLSVVVVEAAASGEEHSTGRSAAAFLPSYGSAGVRALTRASRPLFEAMAGSDAPLLRPRPLLWVATDDPSEHTLTELRRTSPHLESLSPEQARGLCPPLRSERVRSAAVDRTAADVDVAGLHQAYFRTLRRRGATVLFNAAVREIERDGQGWNVTAGEHVVHCAKVVDAAGAWVDQVAGRAGVPAIGIRSKRRTAFVSPTGFAGDVGELPLVVDACERWYVKPEAGLILGSPGDATDVSPGRPRPDALEIARALEAIAATTTLGLRSVQRAWAGLRNFVDDHEPVIGEWSGHEGFHFLAGQGGYGIQMAPALARLAADVVADGTLSPETAGYGIPATALRPDRLSPAPTTRLRQDH</sequence>
<dbReference type="PANTHER" id="PTHR13847:SF287">
    <property type="entry name" value="FAD-DEPENDENT OXIDOREDUCTASE DOMAIN-CONTAINING PROTEIN 1"/>
    <property type="match status" value="1"/>
</dbReference>
<dbReference type="Gene3D" id="3.50.50.60">
    <property type="entry name" value="FAD/NAD(P)-binding domain"/>
    <property type="match status" value="1"/>
</dbReference>
<dbReference type="PANTHER" id="PTHR13847">
    <property type="entry name" value="SARCOSINE DEHYDROGENASE-RELATED"/>
    <property type="match status" value="1"/>
</dbReference>
<dbReference type="GO" id="GO:0016491">
    <property type="term" value="F:oxidoreductase activity"/>
    <property type="evidence" value="ECO:0007669"/>
    <property type="project" value="UniProtKB-KW"/>
</dbReference>
<evidence type="ECO:0000313" key="5">
    <source>
        <dbReference type="Proteomes" id="UP001585018"/>
    </source>
</evidence>
<accession>A0ABV5DFI6</accession>
<dbReference type="RefSeq" id="WP_360026813.1">
    <property type="nucleotide sequence ID" value="NZ_JAYMRR010000011.1"/>
</dbReference>
<evidence type="ECO:0000256" key="2">
    <source>
        <dbReference type="SAM" id="MobiDB-lite"/>
    </source>
</evidence>
<dbReference type="EMBL" id="JAYMRR010000011">
    <property type="protein sequence ID" value="MFB8751267.1"/>
    <property type="molecule type" value="Genomic_DNA"/>
</dbReference>
<reference evidence="4 5" key="1">
    <citation type="submission" date="2024-01" db="EMBL/GenBank/DDBJ databases">
        <title>Genome mining of biosynthetic gene clusters to explore secondary metabolites of Streptomyces sp.</title>
        <authorList>
            <person name="Baig A."/>
            <person name="Ajitkumar Shintre N."/>
            <person name="Kumar H."/>
            <person name="Anbarasu A."/>
            <person name="Ramaiah S."/>
        </authorList>
    </citation>
    <scope>NUCLEOTIDE SEQUENCE [LARGE SCALE GENOMIC DNA]</scope>
    <source>
        <strain evidence="4 5">A03</strain>
    </source>
</reference>
<comment type="caution">
    <text evidence="4">The sequence shown here is derived from an EMBL/GenBank/DDBJ whole genome shotgun (WGS) entry which is preliminary data.</text>
</comment>
<keyword evidence="1 4" id="KW-0560">Oxidoreductase</keyword>
<organism evidence="4 5">
    <name type="scientific">Streptomyces parvulus</name>
    <dbReference type="NCBI Taxonomy" id="146923"/>
    <lineage>
        <taxon>Bacteria</taxon>
        <taxon>Bacillati</taxon>
        <taxon>Actinomycetota</taxon>
        <taxon>Actinomycetes</taxon>
        <taxon>Kitasatosporales</taxon>
        <taxon>Streptomycetaceae</taxon>
        <taxon>Streptomyces</taxon>
    </lineage>
</organism>
<proteinExistence type="predicted"/>